<dbReference type="PROSITE" id="PS51257">
    <property type="entry name" value="PROKAR_LIPOPROTEIN"/>
    <property type="match status" value="1"/>
</dbReference>
<evidence type="ECO:0000256" key="1">
    <source>
        <dbReference type="SAM" id="MobiDB-lite"/>
    </source>
</evidence>
<sequence length="296" mass="32129">MRRWWSAVVMGVTATLALAGCGTPAGVDRDVADDWPAFGPAKGFVPANNTCHTIIPETGYLTGYNPVGCTEPHRSETLHVGTLTGTDANRGTPPRPGSTGMRTASAECDRQVSRAVGADWRTGRLHVTVIFPSTQGWSGGARWFRCDVSETVSLDDFGVITREAGLRNALAAGSPLAYGCFNPKLVKDDIDEMPSVACTAKHHAEFVGIWQAPDVSYATFVKSTVRAHRACRSLIAKYVKVPDNSDMQYRAGTIMYHPFEEEWNNGNHGVQCFLWLDDRTVTRSLRGGGSKALPIQ</sequence>
<dbReference type="RefSeq" id="WP_350937783.1">
    <property type="nucleotide sequence ID" value="NZ_CP157762.1"/>
</dbReference>
<feature type="region of interest" description="Disordered" evidence="1">
    <location>
        <begin position="83"/>
        <end position="106"/>
    </location>
</feature>
<dbReference type="EMBL" id="CP157762">
    <property type="protein sequence ID" value="XBP96233.1"/>
    <property type="molecule type" value="Genomic_DNA"/>
</dbReference>
<dbReference type="Pfam" id="PF13845">
    <property type="entry name" value="Septum_form"/>
    <property type="match status" value="1"/>
</dbReference>
<protein>
    <submittedName>
        <fullName evidence="4">Septum formation family protein</fullName>
    </submittedName>
</protein>
<organism evidence="4">
    <name type="scientific">Micromonospora sp. CCTCC AA 2012012</name>
    <dbReference type="NCBI Taxonomy" id="3111921"/>
    <lineage>
        <taxon>Bacteria</taxon>
        <taxon>Bacillati</taxon>
        <taxon>Actinomycetota</taxon>
        <taxon>Actinomycetes</taxon>
        <taxon>Micromonosporales</taxon>
        <taxon>Micromonosporaceae</taxon>
        <taxon>Micromonospora</taxon>
    </lineage>
</organism>
<feature type="chain" id="PRO_5043289026" evidence="2">
    <location>
        <begin position="20"/>
        <end position="296"/>
    </location>
</feature>
<evidence type="ECO:0000256" key="2">
    <source>
        <dbReference type="SAM" id="SignalP"/>
    </source>
</evidence>
<dbReference type="EMBL" id="CP159342">
    <property type="protein sequence ID" value="XCH76938.1"/>
    <property type="molecule type" value="Genomic_DNA"/>
</dbReference>
<dbReference type="InterPro" id="IPR026004">
    <property type="entry name" value="Septum_form"/>
</dbReference>
<reference evidence="4" key="1">
    <citation type="submission" date="2024-01" db="EMBL/GenBank/DDBJ databases">
        <title>The genome sequence of Micromonospora mangrovi CCTCC AA 2012012.</title>
        <authorList>
            <person name="Gao J."/>
        </authorList>
    </citation>
    <scope>NUCLEOTIDE SEQUENCE</scope>
    <source>
        <strain evidence="4">CCTCC AA 2012012</strain>
    </source>
</reference>
<evidence type="ECO:0000313" key="5">
    <source>
        <dbReference type="EMBL" id="XCH76938.1"/>
    </source>
</evidence>
<gene>
    <name evidence="5" type="ORF">ABUL08_12865</name>
    <name evidence="4" type="ORF">VK199_12805</name>
</gene>
<name>A0AAU7MFD7_9ACTN</name>
<evidence type="ECO:0000259" key="3">
    <source>
        <dbReference type="Pfam" id="PF13845"/>
    </source>
</evidence>
<feature type="signal peptide" evidence="2">
    <location>
        <begin position="1"/>
        <end position="19"/>
    </location>
</feature>
<keyword evidence="2" id="KW-0732">Signal</keyword>
<feature type="domain" description="Septum formation-related" evidence="3">
    <location>
        <begin position="50"/>
        <end position="272"/>
    </location>
</feature>
<dbReference type="AlphaFoldDB" id="A0AAU7MFD7"/>
<accession>A0AAU7MFD7</accession>
<evidence type="ECO:0000313" key="4">
    <source>
        <dbReference type="EMBL" id="XBP96233.1"/>
    </source>
</evidence>
<reference evidence="5" key="2">
    <citation type="submission" date="2024-06" db="EMBL/GenBank/DDBJ databases">
        <title>Micromonospora mangrovi CCTCC AA 2012012 genome sequences.</title>
        <authorList>
            <person name="Gao J."/>
        </authorList>
    </citation>
    <scope>NUCLEOTIDE SEQUENCE</scope>
    <source>
        <strain evidence="5">CCTCC AA 2012012</strain>
    </source>
</reference>
<proteinExistence type="predicted"/>